<gene>
    <name evidence="2" type="primary">Lis1</name>
</gene>
<proteinExistence type="evidence at transcript level"/>
<organism evidence="2">
    <name type="scientific">Brachionus plicatilis</name>
    <name type="common">Marine rotifer</name>
    <name type="synonym">Brachionus muelleri</name>
    <dbReference type="NCBI Taxonomy" id="10195"/>
    <lineage>
        <taxon>Eukaryota</taxon>
        <taxon>Metazoa</taxon>
        <taxon>Spiralia</taxon>
        <taxon>Gnathifera</taxon>
        <taxon>Rotifera</taxon>
        <taxon>Eurotatoria</taxon>
        <taxon>Monogononta</taxon>
        <taxon>Pseudotrocha</taxon>
        <taxon>Ploima</taxon>
        <taxon>Brachionidae</taxon>
        <taxon>Brachionus</taxon>
    </lineage>
</organism>
<reference evidence="2" key="1">
    <citation type="submission" date="2009-03" db="EMBL/GenBank/DDBJ databases">
        <title>Identification of genes differentially expressed by calorie restriction in the rotifer (Brachionus plicatilis).</title>
        <authorList>
            <person name="Oo A.K."/>
            <person name="Kaneko G."/>
            <person name="Hirayama M."/>
            <person name="Kinoshita S."/>
            <person name="Watabe S."/>
        </authorList>
    </citation>
    <scope>NUCLEOTIDE SEQUENCE</scope>
    <source>
        <strain evidence="2">Ishikawa</strain>
    </source>
</reference>
<feature type="non-terminal residue" evidence="2">
    <location>
        <position position="96"/>
    </location>
</feature>
<feature type="compositionally biased region" description="Polar residues" evidence="1">
    <location>
        <begin position="1"/>
        <end position="20"/>
    </location>
</feature>
<evidence type="ECO:0000313" key="2">
    <source>
        <dbReference type="EMBL" id="BAI40111.1"/>
    </source>
</evidence>
<feature type="non-terminal residue" evidence="2">
    <location>
        <position position="1"/>
    </location>
</feature>
<dbReference type="EMBL" id="AB491778">
    <property type="protein sequence ID" value="BAI40111.1"/>
    <property type="molecule type" value="mRNA"/>
</dbReference>
<evidence type="ECO:0000256" key="1">
    <source>
        <dbReference type="SAM" id="MobiDB-lite"/>
    </source>
</evidence>
<name>C8KHY9_BRAPC</name>
<feature type="region of interest" description="Disordered" evidence="1">
    <location>
        <begin position="1"/>
        <end position="35"/>
    </location>
</feature>
<sequence length="96" mass="10603">AFCCPSATTRLSASGTSGPNEITRPSRPTLTLSPRSTCTAWRPSYAPPVLTRLSSCGSVDRASFLQSNPMNKFTTPTTTTYITIKRQVFFTYFIWV</sequence>
<protein>
    <submittedName>
        <fullName evidence="2">Lissencephaly-1</fullName>
    </submittedName>
</protein>
<accession>C8KHY9</accession>
<dbReference type="AlphaFoldDB" id="C8KHY9"/>
<feature type="compositionally biased region" description="Polar residues" evidence="1">
    <location>
        <begin position="26"/>
        <end position="35"/>
    </location>
</feature>